<gene>
    <name evidence="1" type="ORF">ACFQ3W_11370</name>
</gene>
<evidence type="ECO:0000313" key="1">
    <source>
        <dbReference type="EMBL" id="MFD1176896.1"/>
    </source>
</evidence>
<keyword evidence="2" id="KW-1185">Reference proteome</keyword>
<dbReference type="Proteomes" id="UP001597262">
    <property type="component" value="Unassembled WGS sequence"/>
</dbReference>
<evidence type="ECO:0000313" key="2">
    <source>
        <dbReference type="Proteomes" id="UP001597262"/>
    </source>
</evidence>
<name>A0ABW3RXL0_9BACL</name>
<reference evidence="2" key="1">
    <citation type="journal article" date="2019" name="Int. J. Syst. Evol. Microbiol.">
        <title>The Global Catalogue of Microorganisms (GCM) 10K type strain sequencing project: providing services to taxonomists for standard genome sequencing and annotation.</title>
        <authorList>
            <consortium name="The Broad Institute Genomics Platform"/>
            <consortium name="The Broad Institute Genome Sequencing Center for Infectious Disease"/>
            <person name="Wu L."/>
            <person name="Ma J."/>
        </authorList>
    </citation>
    <scope>NUCLEOTIDE SEQUENCE [LARGE SCALE GENOMIC DNA]</scope>
    <source>
        <strain evidence="2">CCUG 59189</strain>
    </source>
</reference>
<protein>
    <submittedName>
        <fullName evidence="1">Uncharacterized protein</fullName>
    </submittedName>
</protein>
<dbReference type="EMBL" id="JBHTLM010000007">
    <property type="protein sequence ID" value="MFD1176896.1"/>
    <property type="molecule type" value="Genomic_DNA"/>
</dbReference>
<comment type="caution">
    <text evidence="1">The sequence shown here is derived from an EMBL/GenBank/DDBJ whole genome shotgun (WGS) entry which is preliminary data.</text>
</comment>
<sequence length="54" mass="6083">MYKIRIIANACITRYNGGEREIAHIVGSYNMVKEDSDLVLAEIYAKRPDITPAV</sequence>
<proteinExistence type="predicted"/>
<organism evidence="1 2">
    <name type="scientific">Paenibacillus puldeungensis</name>
    <dbReference type="NCBI Taxonomy" id="696536"/>
    <lineage>
        <taxon>Bacteria</taxon>
        <taxon>Bacillati</taxon>
        <taxon>Bacillota</taxon>
        <taxon>Bacilli</taxon>
        <taxon>Bacillales</taxon>
        <taxon>Paenibacillaceae</taxon>
        <taxon>Paenibacillus</taxon>
    </lineage>
</organism>
<accession>A0ABW3RXL0</accession>